<dbReference type="Pfam" id="PF03095">
    <property type="entry name" value="PTPA"/>
    <property type="match status" value="1"/>
</dbReference>
<dbReference type="AlphaFoldDB" id="A0A9W7D7N6"/>
<dbReference type="GO" id="GO:0003755">
    <property type="term" value="F:peptidyl-prolyl cis-trans isomerase activity"/>
    <property type="evidence" value="ECO:0007669"/>
    <property type="project" value="UniProtKB-KW"/>
</dbReference>
<dbReference type="GO" id="GO:0008160">
    <property type="term" value="F:protein tyrosine phosphatase activator activity"/>
    <property type="evidence" value="ECO:0007669"/>
    <property type="project" value="TreeGrafter"/>
</dbReference>
<gene>
    <name evidence="3" type="ORF">Pfra01_002621200</name>
</gene>
<dbReference type="GO" id="GO:0005634">
    <property type="term" value="C:nucleus"/>
    <property type="evidence" value="ECO:0007669"/>
    <property type="project" value="TreeGrafter"/>
</dbReference>
<dbReference type="GO" id="GO:0000159">
    <property type="term" value="C:protein phosphatase type 2A complex"/>
    <property type="evidence" value="ECO:0007669"/>
    <property type="project" value="TreeGrafter"/>
</dbReference>
<keyword evidence="2" id="KW-0697">Rotamase</keyword>
<sequence length="108" mass="12362">MILVFVKHLNESVKGKTISSEYEVSPVRQCCGRWRELQAGGRGSRSPLLVLLQNVQKAVELVNEINSWIDEIPPIQQPMRFGNKAFRTFYDRVVEVRGRGRRGCFLGD</sequence>
<evidence type="ECO:0000313" key="3">
    <source>
        <dbReference type="EMBL" id="GMF60492.1"/>
    </source>
</evidence>
<dbReference type="EC" id="5.2.1.8" evidence="2"/>
<comment type="catalytic activity">
    <reaction evidence="2">
        <text>[protein]-peptidylproline (omega=180) = [protein]-peptidylproline (omega=0)</text>
        <dbReference type="Rhea" id="RHEA:16237"/>
        <dbReference type="Rhea" id="RHEA-COMP:10747"/>
        <dbReference type="Rhea" id="RHEA-COMP:10748"/>
        <dbReference type="ChEBI" id="CHEBI:83833"/>
        <dbReference type="ChEBI" id="CHEBI:83834"/>
        <dbReference type="EC" id="5.2.1.8"/>
    </reaction>
</comment>
<dbReference type="EMBL" id="BSXT01005472">
    <property type="protein sequence ID" value="GMF60492.1"/>
    <property type="molecule type" value="Genomic_DNA"/>
</dbReference>
<evidence type="ECO:0000256" key="2">
    <source>
        <dbReference type="RuleBase" id="RU361210"/>
    </source>
</evidence>
<comment type="caution">
    <text evidence="3">The sequence shown here is derived from an EMBL/GenBank/DDBJ whole genome shotgun (WGS) entry which is preliminary data.</text>
</comment>
<accession>A0A9W7D7N6</accession>
<dbReference type="OrthoDB" id="16120at2759"/>
<comment type="function">
    <text evidence="2">PPIases accelerate the folding of proteins. It catalyzes the cis-trans isomerization of proline imidic peptide bonds in oligopeptides.</text>
</comment>
<name>A0A9W7D7N6_9STRA</name>
<dbReference type="PANTHER" id="PTHR10012:SF0">
    <property type="entry name" value="SERINE_THREONINE-PROTEIN PHOSPHATASE 2A ACTIVATOR"/>
    <property type="match status" value="1"/>
</dbReference>
<dbReference type="SUPFAM" id="SSF140984">
    <property type="entry name" value="PTPA-like"/>
    <property type="match status" value="1"/>
</dbReference>
<keyword evidence="2" id="KW-0413">Isomerase</keyword>
<keyword evidence="2" id="KW-0963">Cytoplasm</keyword>
<dbReference type="InterPro" id="IPR004327">
    <property type="entry name" value="Phstyr_phstse_ac"/>
</dbReference>
<keyword evidence="4" id="KW-1185">Reference proteome</keyword>
<evidence type="ECO:0000256" key="1">
    <source>
        <dbReference type="ARBA" id="ARBA00011019"/>
    </source>
</evidence>
<comment type="subcellular location">
    <subcellularLocation>
        <location evidence="2">Cytoplasm</location>
    </subcellularLocation>
</comment>
<dbReference type="GO" id="GO:0005737">
    <property type="term" value="C:cytoplasm"/>
    <property type="evidence" value="ECO:0007669"/>
    <property type="project" value="UniProtKB-SubCell"/>
</dbReference>
<proteinExistence type="inferred from homology"/>
<dbReference type="InterPro" id="IPR037218">
    <property type="entry name" value="PTPA_sf"/>
</dbReference>
<dbReference type="GO" id="GO:0007052">
    <property type="term" value="P:mitotic spindle organization"/>
    <property type="evidence" value="ECO:0007669"/>
    <property type="project" value="TreeGrafter"/>
</dbReference>
<protein>
    <recommendedName>
        <fullName evidence="2">Serine/threonine-protein phosphatase 2A activator</fullName>
        <ecNumber evidence="2">5.2.1.8</ecNumber>
    </recommendedName>
    <alternativeName>
        <fullName evidence="2">Phosphotyrosyl phosphatase activator</fullName>
    </alternativeName>
</protein>
<dbReference type="Proteomes" id="UP001165121">
    <property type="component" value="Unassembled WGS sequence"/>
</dbReference>
<evidence type="ECO:0000313" key="4">
    <source>
        <dbReference type="Proteomes" id="UP001165121"/>
    </source>
</evidence>
<reference evidence="3" key="1">
    <citation type="submission" date="2023-04" db="EMBL/GenBank/DDBJ databases">
        <title>Phytophthora fragariaefolia NBRC 109709.</title>
        <authorList>
            <person name="Ichikawa N."/>
            <person name="Sato H."/>
            <person name="Tonouchi N."/>
        </authorList>
    </citation>
    <scope>NUCLEOTIDE SEQUENCE</scope>
    <source>
        <strain evidence="3">NBRC 109709</strain>
    </source>
</reference>
<comment type="similarity">
    <text evidence="1 2">Belongs to the PTPA-type PPIase family.</text>
</comment>
<organism evidence="3 4">
    <name type="scientific">Phytophthora fragariaefolia</name>
    <dbReference type="NCBI Taxonomy" id="1490495"/>
    <lineage>
        <taxon>Eukaryota</taxon>
        <taxon>Sar</taxon>
        <taxon>Stramenopiles</taxon>
        <taxon>Oomycota</taxon>
        <taxon>Peronosporomycetes</taxon>
        <taxon>Peronosporales</taxon>
        <taxon>Peronosporaceae</taxon>
        <taxon>Phytophthora</taxon>
    </lineage>
</organism>
<dbReference type="PANTHER" id="PTHR10012">
    <property type="entry name" value="SERINE/THREONINE-PROTEIN PHOSPHATASE 2A REGULATORY SUBUNIT B"/>
    <property type="match status" value="1"/>
</dbReference>